<dbReference type="AlphaFoldDB" id="A0A0R3MPX4"/>
<proteinExistence type="predicted"/>
<sequence length="115" mass="11371">MADIFTAAATPIHGVKRGLAIAAAGSVVIPQGAVVERIYIRNNTANAVTGGIKIGTTLGGTDVLAAGAVAASALVAYSPLIGGANTAADRTLYIDAVTAWNSASVDVAVSYTDLV</sequence>
<gene>
    <name evidence="1" type="ORF">CQ13_29940</name>
</gene>
<dbReference type="EMBL" id="LLYA01000167">
    <property type="protein sequence ID" value="KRR22153.1"/>
    <property type="molecule type" value="Genomic_DNA"/>
</dbReference>
<organism evidence="1 2">
    <name type="scientific">Bradyrhizobium retamae</name>
    <dbReference type="NCBI Taxonomy" id="1300035"/>
    <lineage>
        <taxon>Bacteria</taxon>
        <taxon>Pseudomonadati</taxon>
        <taxon>Pseudomonadota</taxon>
        <taxon>Alphaproteobacteria</taxon>
        <taxon>Hyphomicrobiales</taxon>
        <taxon>Nitrobacteraceae</taxon>
        <taxon>Bradyrhizobium</taxon>
    </lineage>
</organism>
<reference evidence="1 2" key="1">
    <citation type="submission" date="2014-03" db="EMBL/GenBank/DDBJ databases">
        <title>Bradyrhizobium valentinum sp. nov., isolated from effective nodules of Lupinus mariae-josephae, a lupine endemic of basic-lime soils in Eastern Spain.</title>
        <authorList>
            <person name="Duran D."/>
            <person name="Rey L."/>
            <person name="Navarro A."/>
            <person name="Busquets A."/>
            <person name="Imperial J."/>
            <person name="Ruiz-Argueso T."/>
        </authorList>
    </citation>
    <scope>NUCLEOTIDE SEQUENCE [LARGE SCALE GENOMIC DNA]</scope>
    <source>
        <strain evidence="1 2">Ro19</strain>
    </source>
</reference>
<keyword evidence="2" id="KW-1185">Reference proteome</keyword>
<dbReference type="RefSeq" id="WP_057845390.1">
    <property type="nucleotide sequence ID" value="NZ_LLYA01000167.1"/>
</dbReference>
<name>A0A0R3MPX4_9BRAD</name>
<dbReference type="Proteomes" id="UP000052023">
    <property type="component" value="Unassembled WGS sequence"/>
</dbReference>
<evidence type="ECO:0000313" key="2">
    <source>
        <dbReference type="Proteomes" id="UP000052023"/>
    </source>
</evidence>
<evidence type="ECO:0000313" key="1">
    <source>
        <dbReference type="EMBL" id="KRR22153.1"/>
    </source>
</evidence>
<comment type="caution">
    <text evidence="1">The sequence shown here is derived from an EMBL/GenBank/DDBJ whole genome shotgun (WGS) entry which is preliminary data.</text>
</comment>
<protein>
    <submittedName>
        <fullName evidence="1">Uncharacterized protein</fullName>
    </submittedName>
</protein>
<accession>A0A0R3MPX4</accession>
<dbReference type="OrthoDB" id="10002590at2"/>